<dbReference type="PANTHER" id="PTHR34591">
    <property type="entry name" value="OS03G0653100 PROTEIN-RELATED"/>
    <property type="match status" value="1"/>
</dbReference>
<accession>A0A835EAC0</accession>
<comment type="caution">
    <text evidence="1">The sequence shown here is derived from an EMBL/GenBank/DDBJ whole genome shotgun (WGS) entry which is preliminary data.</text>
</comment>
<evidence type="ECO:0000313" key="1">
    <source>
        <dbReference type="EMBL" id="KAF8681758.1"/>
    </source>
</evidence>
<proteinExistence type="predicted"/>
<sequence length="304" mass="35349">MDTLEVKYLAYDPAISPDYEVLSLSHFWYKNRNDSSTDSRDSEIEEYEWPPLIYNLYVFSSRTGQWEERSFAREGEAIGTIADMRKCWASDQRNAVYWRGILYVHCQADFVMRISLASDKYHVIKPPMGVENLTETGCKMDWVLKIDKDLGKCLLKHKLEHPRPRANHDLKIRGPWTLQDINYYAYDESDEDDNMQEPLEEELEWSSQASADEKSAWSTDDVCFNGEYCSGYMNILGFHPFKEILFLGESITRGLAYHYNSSMVEVLGNIYPAAYDDALPNEQFIESSFPYTPCWLGQTKDENS</sequence>
<dbReference type="AlphaFoldDB" id="A0A835EAC0"/>
<organism evidence="1 2">
    <name type="scientific">Digitaria exilis</name>
    <dbReference type="NCBI Taxonomy" id="1010633"/>
    <lineage>
        <taxon>Eukaryota</taxon>
        <taxon>Viridiplantae</taxon>
        <taxon>Streptophyta</taxon>
        <taxon>Embryophyta</taxon>
        <taxon>Tracheophyta</taxon>
        <taxon>Spermatophyta</taxon>
        <taxon>Magnoliopsida</taxon>
        <taxon>Liliopsida</taxon>
        <taxon>Poales</taxon>
        <taxon>Poaceae</taxon>
        <taxon>PACMAD clade</taxon>
        <taxon>Panicoideae</taxon>
        <taxon>Panicodae</taxon>
        <taxon>Paniceae</taxon>
        <taxon>Anthephorinae</taxon>
        <taxon>Digitaria</taxon>
    </lineage>
</organism>
<protein>
    <submittedName>
        <fullName evidence="1">Uncharacterized protein</fullName>
    </submittedName>
</protein>
<keyword evidence="2" id="KW-1185">Reference proteome</keyword>
<dbReference type="OrthoDB" id="639965at2759"/>
<reference evidence="1" key="1">
    <citation type="submission" date="2020-07" db="EMBL/GenBank/DDBJ databases">
        <title>Genome sequence and genetic diversity analysis of an under-domesticated orphan crop, white fonio (Digitaria exilis).</title>
        <authorList>
            <person name="Bennetzen J.L."/>
            <person name="Chen S."/>
            <person name="Ma X."/>
            <person name="Wang X."/>
            <person name="Yssel A.E.J."/>
            <person name="Chaluvadi S.R."/>
            <person name="Johnson M."/>
            <person name="Gangashetty P."/>
            <person name="Hamidou F."/>
            <person name="Sanogo M.D."/>
            <person name="Zwaenepoel A."/>
            <person name="Wallace J."/>
            <person name="Van De Peer Y."/>
            <person name="Van Deynze A."/>
        </authorList>
    </citation>
    <scope>NUCLEOTIDE SEQUENCE</scope>
    <source>
        <tissue evidence="1">Leaves</tissue>
    </source>
</reference>
<evidence type="ECO:0000313" key="2">
    <source>
        <dbReference type="Proteomes" id="UP000636709"/>
    </source>
</evidence>
<dbReference type="EMBL" id="JACEFO010002109">
    <property type="protein sequence ID" value="KAF8681758.1"/>
    <property type="molecule type" value="Genomic_DNA"/>
</dbReference>
<name>A0A835EAC0_9POAL</name>
<gene>
    <name evidence="1" type="ORF">HU200_045195</name>
</gene>
<dbReference type="Proteomes" id="UP000636709">
    <property type="component" value="Unassembled WGS sequence"/>
</dbReference>
<dbReference type="PANTHER" id="PTHR34591:SF50">
    <property type="entry name" value="F-BOX DOMAIN-CONTAINING PROTEIN"/>
    <property type="match status" value="1"/>
</dbReference>